<proteinExistence type="predicted"/>
<dbReference type="AlphaFoldDB" id="A0AAD2JYW3"/>
<comment type="caution">
    <text evidence="1">The sequence shown here is derived from an EMBL/GenBank/DDBJ whole genome shotgun (WGS) entry which is preliminary data.</text>
</comment>
<dbReference type="EMBL" id="CAVNYO010000149">
    <property type="protein sequence ID" value="CAK5269560.1"/>
    <property type="molecule type" value="Genomic_DNA"/>
</dbReference>
<keyword evidence="2" id="KW-1185">Reference proteome</keyword>
<protein>
    <submittedName>
        <fullName evidence="1">Uncharacterized protein</fullName>
    </submittedName>
</protein>
<sequence length="50" mass="5660">DRAIEFGGRQAVCVERVDDQILQFKSLNLADWVLACAARRSRTDLAYATF</sequence>
<accession>A0AAD2JYW3</accession>
<evidence type="ECO:0000313" key="1">
    <source>
        <dbReference type="EMBL" id="CAK5269560.1"/>
    </source>
</evidence>
<evidence type="ECO:0000313" key="2">
    <source>
        <dbReference type="Proteomes" id="UP001295794"/>
    </source>
</evidence>
<reference evidence="1" key="1">
    <citation type="submission" date="2023-11" db="EMBL/GenBank/DDBJ databases">
        <authorList>
            <person name="De Vega J J."/>
            <person name="De Vega J J."/>
        </authorList>
    </citation>
    <scope>NUCLEOTIDE SEQUENCE</scope>
</reference>
<organism evidence="1 2">
    <name type="scientific">Mycena citricolor</name>
    <dbReference type="NCBI Taxonomy" id="2018698"/>
    <lineage>
        <taxon>Eukaryota</taxon>
        <taxon>Fungi</taxon>
        <taxon>Dikarya</taxon>
        <taxon>Basidiomycota</taxon>
        <taxon>Agaricomycotina</taxon>
        <taxon>Agaricomycetes</taxon>
        <taxon>Agaricomycetidae</taxon>
        <taxon>Agaricales</taxon>
        <taxon>Marasmiineae</taxon>
        <taxon>Mycenaceae</taxon>
        <taxon>Mycena</taxon>
    </lineage>
</organism>
<gene>
    <name evidence="1" type="ORF">MYCIT1_LOCUS13386</name>
</gene>
<name>A0AAD2JYW3_9AGAR</name>
<feature type="non-terminal residue" evidence="1">
    <location>
        <position position="1"/>
    </location>
</feature>
<dbReference type="Proteomes" id="UP001295794">
    <property type="component" value="Unassembled WGS sequence"/>
</dbReference>